<protein>
    <recommendedName>
        <fullName evidence="11">Cytochrome P450 oxidoreductase</fullName>
    </recommendedName>
</protein>
<keyword evidence="5 6" id="KW-0408">Iron</keyword>
<feature type="binding site" description="axial binding residue" evidence="6">
    <location>
        <position position="362"/>
    </location>
    <ligand>
        <name>heme</name>
        <dbReference type="ChEBI" id="CHEBI:30413"/>
    </ligand>
    <ligandPart>
        <name>Fe</name>
        <dbReference type="ChEBI" id="CHEBI:18248"/>
    </ligandPart>
</feature>
<dbReference type="OrthoDB" id="184880at2759"/>
<evidence type="ECO:0000256" key="5">
    <source>
        <dbReference type="ARBA" id="ARBA00023004"/>
    </source>
</evidence>
<feature type="compositionally biased region" description="Basic and acidic residues" evidence="8">
    <location>
        <begin position="231"/>
        <end position="247"/>
    </location>
</feature>
<evidence type="ECO:0000256" key="6">
    <source>
        <dbReference type="PIRSR" id="PIRSR602401-1"/>
    </source>
</evidence>
<dbReference type="GeneID" id="19170843"/>
<keyword evidence="10" id="KW-1185">Reference proteome</keyword>
<dbReference type="SUPFAM" id="SSF48264">
    <property type="entry name" value="Cytochrome P450"/>
    <property type="match status" value="1"/>
</dbReference>
<evidence type="ECO:0000256" key="7">
    <source>
        <dbReference type="RuleBase" id="RU000461"/>
    </source>
</evidence>
<dbReference type="GO" id="GO:0016705">
    <property type="term" value="F:oxidoreductase activity, acting on paired donors, with incorporation or reduction of molecular oxygen"/>
    <property type="evidence" value="ECO:0007669"/>
    <property type="project" value="InterPro"/>
</dbReference>
<evidence type="ECO:0000313" key="9">
    <source>
        <dbReference type="EMBL" id="EXJ82920.1"/>
    </source>
</evidence>
<dbReference type="RefSeq" id="XP_007735043.1">
    <property type="nucleotide sequence ID" value="XM_007736853.1"/>
</dbReference>
<dbReference type="GO" id="GO:0020037">
    <property type="term" value="F:heme binding"/>
    <property type="evidence" value="ECO:0007669"/>
    <property type="project" value="InterPro"/>
</dbReference>
<dbReference type="AlphaFoldDB" id="W9XZZ1"/>
<feature type="region of interest" description="Disordered" evidence="8">
    <location>
        <begin position="229"/>
        <end position="249"/>
    </location>
</feature>
<keyword evidence="3 6" id="KW-0479">Metal-binding</keyword>
<dbReference type="InterPro" id="IPR001128">
    <property type="entry name" value="Cyt_P450"/>
</dbReference>
<dbReference type="PRINTS" id="PR00463">
    <property type="entry name" value="EP450I"/>
</dbReference>
<evidence type="ECO:0000256" key="3">
    <source>
        <dbReference type="ARBA" id="ARBA00022723"/>
    </source>
</evidence>
<dbReference type="PROSITE" id="PS00086">
    <property type="entry name" value="CYTOCHROME_P450"/>
    <property type="match status" value="1"/>
</dbReference>
<comment type="cofactor">
    <cofactor evidence="1 6">
        <name>heme</name>
        <dbReference type="ChEBI" id="CHEBI:30413"/>
    </cofactor>
</comment>
<keyword evidence="4 7" id="KW-0560">Oxidoreductase</keyword>
<dbReference type="STRING" id="1182542.W9XZZ1"/>
<dbReference type="HOGENOM" id="CLU_001570_14_0_1"/>
<dbReference type="eggNOG" id="KOG0159">
    <property type="taxonomic scope" value="Eukaryota"/>
</dbReference>
<dbReference type="InterPro" id="IPR002401">
    <property type="entry name" value="Cyt_P450_E_grp-I"/>
</dbReference>
<dbReference type="PANTHER" id="PTHR24305">
    <property type="entry name" value="CYTOCHROME P450"/>
    <property type="match status" value="1"/>
</dbReference>
<gene>
    <name evidence="9" type="ORF">A1O3_06736</name>
</gene>
<evidence type="ECO:0000313" key="10">
    <source>
        <dbReference type="Proteomes" id="UP000019478"/>
    </source>
</evidence>
<evidence type="ECO:0000256" key="8">
    <source>
        <dbReference type="SAM" id="MobiDB-lite"/>
    </source>
</evidence>
<name>W9XZZ1_9EURO</name>
<proteinExistence type="inferred from homology"/>
<dbReference type="InterPro" id="IPR036396">
    <property type="entry name" value="Cyt_P450_sf"/>
</dbReference>
<evidence type="ECO:0000256" key="2">
    <source>
        <dbReference type="ARBA" id="ARBA00010617"/>
    </source>
</evidence>
<comment type="caution">
    <text evidence="9">The sequence shown here is derived from an EMBL/GenBank/DDBJ whole genome shotgun (WGS) entry which is preliminary data.</text>
</comment>
<dbReference type="InterPro" id="IPR017972">
    <property type="entry name" value="Cyt_P450_CS"/>
</dbReference>
<keyword evidence="6 7" id="KW-0349">Heme</keyword>
<dbReference type="EMBL" id="AMGY01000005">
    <property type="protein sequence ID" value="EXJ82920.1"/>
    <property type="molecule type" value="Genomic_DNA"/>
</dbReference>
<comment type="similarity">
    <text evidence="2 7">Belongs to the cytochrome P450 family.</text>
</comment>
<evidence type="ECO:0000256" key="4">
    <source>
        <dbReference type="ARBA" id="ARBA00023002"/>
    </source>
</evidence>
<dbReference type="Pfam" id="PF00067">
    <property type="entry name" value="p450"/>
    <property type="match status" value="1"/>
</dbReference>
<evidence type="ECO:0000256" key="1">
    <source>
        <dbReference type="ARBA" id="ARBA00001971"/>
    </source>
</evidence>
<dbReference type="Gene3D" id="1.10.630.10">
    <property type="entry name" value="Cytochrome P450"/>
    <property type="match status" value="1"/>
</dbReference>
<keyword evidence="7" id="KW-0503">Monooxygenase</keyword>
<evidence type="ECO:0008006" key="11">
    <source>
        <dbReference type="Google" id="ProtNLM"/>
    </source>
</evidence>
<feature type="region of interest" description="Disordered" evidence="8">
    <location>
        <begin position="133"/>
        <end position="157"/>
    </location>
</feature>
<accession>W9XZZ1</accession>
<sequence>MYKRPIASTYSLSSLKGYEPYIDGMIEKFMGILDQHDASNEPINMSNWLHYWAFDMISKMSFGEPIGFLDHGSDFNGMIKSQKRFFRYISIVNNMPILDSLLKRNPFLKLVKQKPSMFFTFTKRIVTERIAQAEREKDKKEDPEAEASSPGPAAHHHRDMLGSFIEARKTYPQIMTDLRIAHLSTTNVVAGANDSASSMDKVIHYLAGHPDAQERLYNEITSVVNGTATAVKEKDSREKDKDSKTEGEGPAALELALKMPFLEAIVLESYRTFGVPSNNMERIVPQSGMRLPNGVQLPPGAVIAMNAASMAMLPHIFGADVKEFNPDRWFQAPTESDAEYASRRHAMDRAAGMVFGHGSRGCIGKNVVQLEMFKLWASLVRVYRVSLSLAGRLVREMLLLSPMICVCIDHPILFTTH</sequence>
<dbReference type="InterPro" id="IPR050121">
    <property type="entry name" value="Cytochrome_P450_monoxygenase"/>
</dbReference>
<organism evidence="9 10">
    <name type="scientific">Capronia epimyces CBS 606.96</name>
    <dbReference type="NCBI Taxonomy" id="1182542"/>
    <lineage>
        <taxon>Eukaryota</taxon>
        <taxon>Fungi</taxon>
        <taxon>Dikarya</taxon>
        <taxon>Ascomycota</taxon>
        <taxon>Pezizomycotina</taxon>
        <taxon>Eurotiomycetes</taxon>
        <taxon>Chaetothyriomycetidae</taxon>
        <taxon>Chaetothyriales</taxon>
        <taxon>Herpotrichiellaceae</taxon>
        <taxon>Capronia</taxon>
    </lineage>
</organism>
<dbReference type="GO" id="GO:0005506">
    <property type="term" value="F:iron ion binding"/>
    <property type="evidence" value="ECO:0007669"/>
    <property type="project" value="InterPro"/>
</dbReference>
<dbReference type="Proteomes" id="UP000019478">
    <property type="component" value="Unassembled WGS sequence"/>
</dbReference>
<dbReference type="GO" id="GO:0004497">
    <property type="term" value="F:monooxygenase activity"/>
    <property type="evidence" value="ECO:0007669"/>
    <property type="project" value="UniProtKB-KW"/>
</dbReference>
<reference evidence="9 10" key="1">
    <citation type="submission" date="2013-03" db="EMBL/GenBank/DDBJ databases">
        <title>The Genome Sequence of Capronia epimyces CBS 606.96.</title>
        <authorList>
            <consortium name="The Broad Institute Genomics Platform"/>
            <person name="Cuomo C."/>
            <person name="de Hoog S."/>
            <person name="Gorbushina A."/>
            <person name="Walker B."/>
            <person name="Young S.K."/>
            <person name="Zeng Q."/>
            <person name="Gargeya S."/>
            <person name="Fitzgerald M."/>
            <person name="Haas B."/>
            <person name="Abouelleil A."/>
            <person name="Allen A.W."/>
            <person name="Alvarado L."/>
            <person name="Arachchi H.M."/>
            <person name="Berlin A.M."/>
            <person name="Chapman S.B."/>
            <person name="Gainer-Dewar J."/>
            <person name="Goldberg J."/>
            <person name="Griggs A."/>
            <person name="Gujja S."/>
            <person name="Hansen M."/>
            <person name="Howarth C."/>
            <person name="Imamovic A."/>
            <person name="Ireland A."/>
            <person name="Larimer J."/>
            <person name="McCowan C."/>
            <person name="Murphy C."/>
            <person name="Pearson M."/>
            <person name="Poon T.W."/>
            <person name="Priest M."/>
            <person name="Roberts A."/>
            <person name="Saif S."/>
            <person name="Shea T."/>
            <person name="Sisk P."/>
            <person name="Sykes S."/>
            <person name="Wortman J."/>
            <person name="Nusbaum C."/>
            <person name="Birren B."/>
        </authorList>
    </citation>
    <scope>NUCLEOTIDE SEQUENCE [LARGE SCALE GENOMIC DNA]</scope>
    <source>
        <strain evidence="9 10">CBS 606.96</strain>
    </source>
</reference>
<dbReference type="PANTHER" id="PTHR24305:SF232">
    <property type="entry name" value="P450, PUTATIVE (EUROFUNG)-RELATED"/>
    <property type="match status" value="1"/>
</dbReference>
<feature type="compositionally biased region" description="Basic and acidic residues" evidence="8">
    <location>
        <begin position="133"/>
        <end position="142"/>
    </location>
</feature>